<sequence length="671" mass="79578">MRATLFQQLRKTRAESAKVGVNRNKQILDTSELVGRQSFYRKRRLEDTNNSVLDQTSSFRFNDKEKYEQEIKYLKNNLHSLESENIKLKTKIHQLEDNQLKQEKMLQELDRIGPAKTQVLRSLNNATALNALKKELNNMKLQIQKRDQELVNMKKNQRYTQMNELQIERTAFQEETVRLRQQIEQLFQASLYNLQQNNVEQAIQERLFQLISQLQEHVIQKSELQKIIERLKKECLKYRSQQIEQEFRSKKEIRKLIEQLKEEANNQQKDNSKETQQQTKQDELQLLTDLMFAKQETQTKQNEIEKLNQIIFDLETQIKDLTVIQKSETQEIIQQSQRIDTSTKSKITKIQFPVFATEIISEIPLPVKKSIVIQEQIQQQVKQPPRRRIVPVKFEEIKNIGETLKYRLMAMDVSIAQLDEYLFQGDSMTFGELKNKLRLYPFNLTSEESLLVSRYIMESENDVYELMETASNFIPYIRSVLRRIVSNYKLEIVKNQLLHSEKLKDVLTRFKPFILSNIKQLYGKDCIKVNKQQFNEALMSLNIELNTFELDYLIVQGILESKGIESLNYEEMLKYEIKEVQDQQLSFLLTELNNQQNQKAEMSVIEECPEKLSELDQLEQVDNKQRQIIKEQQKNADDQYVTFDKYVSEQFDSDSEESKQEILTSAFNLEQ</sequence>
<evidence type="ECO:0000256" key="1">
    <source>
        <dbReference type="SAM" id="Coils"/>
    </source>
</evidence>
<evidence type="ECO:0000313" key="4">
    <source>
        <dbReference type="Proteomes" id="UP000689195"/>
    </source>
</evidence>
<keyword evidence="1" id="KW-0175">Coiled coil</keyword>
<feature type="region of interest" description="Disordered" evidence="2">
    <location>
        <begin position="652"/>
        <end position="671"/>
    </location>
</feature>
<reference evidence="3" key="1">
    <citation type="submission" date="2021-01" db="EMBL/GenBank/DDBJ databases">
        <authorList>
            <consortium name="Genoscope - CEA"/>
            <person name="William W."/>
        </authorList>
    </citation>
    <scope>NUCLEOTIDE SEQUENCE</scope>
</reference>
<evidence type="ECO:0000313" key="3">
    <source>
        <dbReference type="EMBL" id="CAD8138338.1"/>
    </source>
</evidence>
<gene>
    <name evidence="3" type="ORF">PPENT_87.1.T0070065</name>
</gene>
<feature type="coiled-coil region" evidence="1">
    <location>
        <begin position="214"/>
        <end position="310"/>
    </location>
</feature>
<name>A0A8S1SEQ4_9CILI</name>
<feature type="compositionally biased region" description="Polar residues" evidence="2">
    <location>
        <begin position="661"/>
        <end position="671"/>
    </location>
</feature>
<accession>A0A8S1SEQ4</accession>
<dbReference type="EMBL" id="CAJJDO010000007">
    <property type="protein sequence ID" value="CAD8138338.1"/>
    <property type="molecule type" value="Genomic_DNA"/>
</dbReference>
<dbReference type="AlphaFoldDB" id="A0A8S1SEQ4"/>
<comment type="caution">
    <text evidence="3">The sequence shown here is derived from an EMBL/GenBank/DDBJ whole genome shotgun (WGS) entry which is preliminary data.</text>
</comment>
<feature type="coiled-coil region" evidence="1">
    <location>
        <begin position="64"/>
        <end position="182"/>
    </location>
</feature>
<protein>
    <submittedName>
        <fullName evidence="3">Uncharacterized protein</fullName>
    </submittedName>
</protein>
<organism evidence="3 4">
    <name type="scientific">Paramecium pentaurelia</name>
    <dbReference type="NCBI Taxonomy" id="43138"/>
    <lineage>
        <taxon>Eukaryota</taxon>
        <taxon>Sar</taxon>
        <taxon>Alveolata</taxon>
        <taxon>Ciliophora</taxon>
        <taxon>Intramacronucleata</taxon>
        <taxon>Oligohymenophorea</taxon>
        <taxon>Peniculida</taxon>
        <taxon>Parameciidae</taxon>
        <taxon>Paramecium</taxon>
    </lineage>
</organism>
<dbReference type="Proteomes" id="UP000689195">
    <property type="component" value="Unassembled WGS sequence"/>
</dbReference>
<dbReference type="OrthoDB" id="304280at2759"/>
<evidence type="ECO:0000256" key="2">
    <source>
        <dbReference type="SAM" id="MobiDB-lite"/>
    </source>
</evidence>
<proteinExistence type="predicted"/>
<keyword evidence="4" id="KW-1185">Reference proteome</keyword>